<dbReference type="GO" id="GO:0046872">
    <property type="term" value="F:metal ion binding"/>
    <property type="evidence" value="ECO:0007669"/>
    <property type="project" value="UniProtKB-KW"/>
</dbReference>
<dbReference type="PANTHER" id="PTHR20854:SF4">
    <property type="entry name" value="INOSITOL-1-MONOPHOSPHATASE-RELATED"/>
    <property type="match status" value="1"/>
</dbReference>
<dbReference type="RefSeq" id="WP_147494385.1">
    <property type="nucleotide sequence ID" value="NZ_CP041659.1"/>
</dbReference>
<organism evidence="4 5">
    <name type="scientific">Sphingomonas xanthus</name>
    <dbReference type="NCBI Taxonomy" id="2594473"/>
    <lineage>
        <taxon>Bacteria</taxon>
        <taxon>Pseudomonadati</taxon>
        <taxon>Pseudomonadota</taxon>
        <taxon>Alphaproteobacteria</taxon>
        <taxon>Sphingomonadales</taxon>
        <taxon>Sphingomonadaceae</taxon>
        <taxon>Sphingomonas</taxon>
    </lineage>
</organism>
<feature type="binding site" evidence="2">
    <location>
        <position position="92"/>
    </location>
    <ligand>
        <name>Mg(2+)</name>
        <dbReference type="ChEBI" id="CHEBI:18420"/>
        <label>1</label>
        <note>catalytic</note>
    </ligand>
</feature>
<feature type="binding site" evidence="2">
    <location>
        <position position="76"/>
    </location>
    <ligand>
        <name>Mg(2+)</name>
        <dbReference type="ChEBI" id="CHEBI:18420"/>
        <label>1</label>
        <note>catalytic</note>
    </ligand>
</feature>
<dbReference type="InterPro" id="IPR000760">
    <property type="entry name" value="Inositol_monophosphatase-like"/>
</dbReference>
<name>A0A516ISR9_9SPHN</name>
<dbReference type="Pfam" id="PF00459">
    <property type="entry name" value="Inositol_P"/>
    <property type="match status" value="1"/>
</dbReference>
<dbReference type="Gene3D" id="3.40.190.80">
    <property type="match status" value="1"/>
</dbReference>
<evidence type="ECO:0000256" key="3">
    <source>
        <dbReference type="SAM" id="MobiDB-lite"/>
    </source>
</evidence>
<dbReference type="EMBL" id="CP041659">
    <property type="protein sequence ID" value="QDP19936.1"/>
    <property type="molecule type" value="Genomic_DNA"/>
</dbReference>
<accession>A0A516ISR9</accession>
<reference evidence="4 5" key="1">
    <citation type="submission" date="2019-07" db="EMBL/GenBank/DDBJ databases">
        <title>Sphingomonas AE3 Genome sequencing and assembly.</title>
        <authorList>
            <person name="Kim H."/>
        </authorList>
    </citation>
    <scope>NUCLEOTIDE SEQUENCE [LARGE SCALE GENOMIC DNA]</scope>
    <source>
        <strain evidence="4 5">AE3</strain>
    </source>
</reference>
<evidence type="ECO:0000313" key="5">
    <source>
        <dbReference type="Proteomes" id="UP000321857"/>
    </source>
</evidence>
<keyword evidence="5" id="KW-1185">Reference proteome</keyword>
<sequence>MAAALAQANAAGVSLAEFLDSLGDLARASLSTIADLACADKGMAGYDPVTALDTAIETTIRRAISSRFPDHRIWGEEQGWSGPAAGAEWSIDPVDGTRALVCGLPSWSVLVGLIEDGRHVAGLIDLPVLGERLIAVDGQTLVNGQLARASGCRRLAEARLATTDPFLFAGDERAGFERVLRASRMCRYGLDALAYARVSTGDIDLVVENGLQRHDYDALIPAYAGPAAISAIGAAGMISRPARSSPLPPKRFTKRRSRCFRRDGGEVRRSHRRGCSTQP</sequence>
<evidence type="ECO:0000256" key="2">
    <source>
        <dbReference type="PIRSR" id="PIRSR600760-2"/>
    </source>
</evidence>
<dbReference type="Proteomes" id="UP000321857">
    <property type="component" value="Chromosome"/>
</dbReference>
<comment type="cofactor">
    <cofactor evidence="2">
        <name>Mg(2+)</name>
        <dbReference type="ChEBI" id="CHEBI:18420"/>
    </cofactor>
</comment>
<dbReference type="Gene3D" id="3.30.540.10">
    <property type="entry name" value="Fructose-1,6-Bisphosphatase, subunit A, domain 1"/>
    <property type="match status" value="1"/>
</dbReference>
<dbReference type="GO" id="GO:0008934">
    <property type="term" value="F:inositol monophosphate 1-phosphatase activity"/>
    <property type="evidence" value="ECO:0007669"/>
    <property type="project" value="TreeGrafter"/>
</dbReference>
<dbReference type="SUPFAM" id="SSF56655">
    <property type="entry name" value="Carbohydrate phosphatase"/>
    <property type="match status" value="1"/>
</dbReference>
<dbReference type="PANTHER" id="PTHR20854">
    <property type="entry name" value="INOSITOL MONOPHOSPHATASE"/>
    <property type="match status" value="1"/>
</dbReference>
<dbReference type="GO" id="GO:0006020">
    <property type="term" value="P:inositol metabolic process"/>
    <property type="evidence" value="ECO:0007669"/>
    <property type="project" value="TreeGrafter"/>
</dbReference>
<dbReference type="PRINTS" id="PR00377">
    <property type="entry name" value="IMPHPHTASES"/>
</dbReference>
<dbReference type="KEGG" id="sxa:FMM02_08190"/>
<evidence type="ECO:0000313" key="4">
    <source>
        <dbReference type="EMBL" id="QDP19936.1"/>
    </source>
</evidence>
<feature type="compositionally biased region" description="Basic residues" evidence="3">
    <location>
        <begin position="269"/>
        <end position="279"/>
    </location>
</feature>
<dbReference type="GO" id="GO:0007165">
    <property type="term" value="P:signal transduction"/>
    <property type="evidence" value="ECO:0007669"/>
    <property type="project" value="TreeGrafter"/>
</dbReference>
<comment type="similarity">
    <text evidence="1">Belongs to the inositol monophosphatase superfamily.</text>
</comment>
<evidence type="ECO:0000256" key="1">
    <source>
        <dbReference type="ARBA" id="ARBA00009759"/>
    </source>
</evidence>
<dbReference type="AlphaFoldDB" id="A0A516ISR9"/>
<keyword evidence="2" id="KW-0479">Metal-binding</keyword>
<protein>
    <submittedName>
        <fullName evidence="4">Histidinol-phosphatase</fullName>
    </submittedName>
</protein>
<proteinExistence type="inferred from homology"/>
<feature type="binding site" evidence="2">
    <location>
        <position position="95"/>
    </location>
    <ligand>
        <name>Mg(2+)</name>
        <dbReference type="ChEBI" id="CHEBI:18420"/>
        <label>1</label>
        <note>catalytic</note>
    </ligand>
</feature>
<keyword evidence="2" id="KW-0460">Magnesium</keyword>
<gene>
    <name evidence="4" type="ORF">FMM02_08190</name>
</gene>
<dbReference type="OrthoDB" id="9785695at2"/>
<feature type="binding site" evidence="2">
    <location>
        <position position="217"/>
    </location>
    <ligand>
        <name>Mg(2+)</name>
        <dbReference type="ChEBI" id="CHEBI:18420"/>
        <label>1</label>
        <note>catalytic</note>
    </ligand>
</feature>
<feature type="region of interest" description="Disordered" evidence="3">
    <location>
        <begin position="240"/>
        <end position="279"/>
    </location>
</feature>